<accession>L0A1A7</accession>
<dbReference type="PATRIC" id="fig|937777.3.peg.1433"/>
<name>L0A1A7_DEIPD</name>
<organism evidence="1 2">
    <name type="scientific">Deinococcus peraridilitoris (strain DSM 19664 / LMG 22246 / CIP 109416 / KR-200)</name>
    <dbReference type="NCBI Taxonomy" id="937777"/>
    <lineage>
        <taxon>Bacteria</taxon>
        <taxon>Thermotogati</taxon>
        <taxon>Deinococcota</taxon>
        <taxon>Deinococci</taxon>
        <taxon>Deinococcales</taxon>
        <taxon>Deinococcaceae</taxon>
        <taxon>Deinococcus</taxon>
    </lineage>
</organism>
<sequence>MKTYAIRRLTHRDIQRQYFAVTENGIDIAFTDSPEKAQRLMLALHSLAEGNMALRVAKPA</sequence>
<gene>
    <name evidence="1" type="ordered locus">Deipe_1426</name>
</gene>
<protein>
    <submittedName>
        <fullName evidence="1">Uncharacterized protein</fullName>
    </submittedName>
</protein>
<dbReference type="AlphaFoldDB" id="L0A1A7"/>
<dbReference type="OrthoDB" id="9985357at2"/>
<evidence type="ECO:0000313" key="2">
    <source>
        <dbReference type="Proteomes" id="UP000010467"/>
    </source>
</evidence>
<dbReference type="Proteomes" id="UP000010467">
    <property type="component" value="Chromosome"/>
</dbReference>
<reference evidence="2" key="1">
    <citation type="submission" date="2012-03" db="EMBL/GenBank/DDBJ databases">
        <title>Complete sequence of chromosome of Deinococcus peraridilitoris DSM 19664.</title>
        <authorList>
            <person name="Lucas S."/>
            <person name="Copeland A."/>
            <person name="Lapidus A."/>
            <person name="Glavina del Rio T."/>
            <person name="Dalin E."/>
            <person name="Tice H."/>
            <person name="Bruce D."/>
            <person name="Goodwin L."/>
            <person name="Pitluck S."/>
            <person name="Peters L."/>
            <person name="Mikhailova N."/>
            <person name="Lu M."/>
            <person name="Kyrpides N."/>
            <person name="Mavromatis K."/>
            <person name="Ivanova N."/>
            <person name="Brettin T."/>
            <person name="Detter J.C."/>
            <person name="Han C."/>
            <person name="Larimer F."/>
            <person name="Land M."/>
            <person name="Hauser L."/>
            <person name="Markowitz V."/>
            <person name="Cheng J.-F."/>
            <person name="Hugenholtz P."/>
            <person name="Woyke T."/>
            <person name="Wu D."/>
            <person name="Pukall R."/>
            <person name="Steenblock K."/>
            <person name="Brambilla E."/>
            <person name="Klenk H.-P."/>
            <person name="Eisen J.A."/>
        </authorList>
    </citation>
    <scope>NUCLEOTIDE SEQUENCE [LARGE SCALE GENOMIC DNA]</scope>
    <source>
        <strain evidence="2">DSM 19664 / LMG 22246 / CIP 109416 / KR-200</strain>
    </source>
</reference>
<evidence type="ECO:0000313" key="1">
    <source>
        <dbReference type="EMBL" id="AFZ66967.1"/>
    </source>
</evidence>
<dbReference type="EMBL" id="CP003382">
    <property type="protein sequence ID" value="AFZ66967.1"/>
    <property type="molecule type" value="Genomic_DNA"/>
</dbReference>
<dbReference type="KEGG" id="dpd:Deipe_1426"/>
<dbReference type="RefSeq" id="WP_015235275.1">
    <property type="nucleotide sequence ID" value="NC_019793.1"/>
</dbReference>
<dbReference type="STRING" id="937777.Deipe_1426"/>
<dbReference type="HOGENOM" id="CLU_2933744_0_0_0"/>
<keyword evidence="2" id="KW-1185">Reference proteome</keyword>
<proteinExistence type="predicted"/>